<evidence type="ECO:0000256" key="7">
    <source>
        <dbReference type="ARBA" id="ARBA00022840"/>
    </source>
</evidence>
<dbReference type="PANTHER" id="PTHR22984">
    <property type="entry name" value="SERINE/THREONINE-PROTEIN KINASE PIM"/>
    <property type="match status" value="1"/>
</dbReference>
<keyword evidence="5" id="KW-0547">Nucleotide-binding</keyword>
<dbReference type="Proteomes" id="UP001648503">
    <property type="component" value="Unassembled WGS sequence"/>
</dbReference>
<feature type="region of interest" description="Disordered" evidence="10">
    <location>
        <begin position="60"/>
        <end position="123"/>
    </location>
</feature>
<evidence type="ECO:0000256" key="3">
    <source>
        <dbReference type="ARBA" id="ARBA00022527"/>
    </source>
</evidence>
<comment type="caution">
    <text evidence="13">The sequence shown here is derived from an EMBL/GenBank/DDBJ whole genome shotgun (WGS) entry which is preliminary data.</text>
</comment>
<keyword evidence="7" id="KW-0067">ATP-binding</keyword>
<evidence type="ECO:0000313" key="14">
    <source>
        <dbReference type="Proteomes" id="UP001648503"/>
    </source>
</evidence>
<organism evidence="13 14">
    <name type="scientific">Batrachochytrium salamandrivorans</name>
    <dbReference type="NCBI Taxonomy" id="1357716"/>
    <lineage>
        <taxon>Eukaryota</taxon>
        <taxon>Fungi</taxon>
        <taxon>Fungi incertae sedis</taxon>
        <taxon>Chytridiomycota</taxon>
        <taxon>Chytridiomycota incertae sedis</taxon>
        <taxon>Chytridiomycetes</taxon>
        <taxon>Rhizophydiales</taxon>
        <taxon>Rhizophydiales incertae sedis</taxon>
        <taxon>Batrachochytrium</taxon>
    </lineage>
</organism>
<keyword evidence="11" id="KW-0732">Signal</keyword>
<dbReference type="InterPro" id="IPR011009">
    <property type="entry name" value="Kinase-like_dom_sf"/>
</dbReference>
<keyword evidence="6" id="KW-0418">Kinase</keyword>
<feature type="region of interest" description="Disordered" evidence="10">
    <location>
        <begin position="21"/>
        <end position="47"/>
    </location>
</feature>
<evidence type="ECO:0000256" key="2">
    <source>
        <dbReference type="ARBA" id="ARBA00012513"/>
    </source>
</evidence>
<dbReference type="Gene3D" id="1.10.510.10">
    <property type="entry name" value="Transferase(Phosphotransferase) domain 1"/>
    <property type="match status" value="1"/>
</dbReference>
<comment type="catalytic activity">
    <reaction evidence="9">
        <text>L-seryl-[protein] + ATP = O-phospho-L-seryl-[protein] + ADP + H(+)</text>
        <dbReference type="Rhea" id="RHEA:17989"/>
        <dbReference type="Rhea" id="RHEA-COMP:9863"/>
        <dbReference type="Rhea" id="RHEA-COMP:11604"/>
        <dbReference type="ChEBI" id="CHEBI:15378"/>
        <dbReference type="ChEBI" id="CHEBI:29999"/>
        <dbReference type="ChEBI" id="CHEBI:30616"/>
        <dbReference type="ChEBI" id="CHEBI:83421"/>
        <dbReference type="ChEBI" id="CHEBI:456216"/>
        <dbReference type="EC" id="2.7.11.1"/>
    </reaction>
</comment>
<dbReference type="SUPFAM" id="SSF56112">
    <property type="entry name" value="Protein kinase-like (PK-like)"/>
    <property type="match status" value="1"/>
</dbReference>
<evidence type="ECO:0000256" key="9">
    <source>
        <dbReference type="ARBA" id="ARBA00048679"/>
    </source>
</evidence>
<evidence type="ECO:0000259" key="12">
    <source>
        <dbReference type="PROSITE" id="PS50011"/>
    </source>
</evidence>
<sequence length="451" mass="50341">MFNPLLWVLHHFITHYAGQTTQGGTDDGDNANQASGSNHNPKQDTGLPLRADYLSLKRPLQESDTPDQSSASSSADFQPEVECTGRHRIRKISKSCSQQQSPPELRPSTLHDPPQSDEMPLPARVGRLEVKSYSKNWETEEYSAFTEEETEYFTSEYLFEDILGKGDSGVVFLATRESNGMKVAYKSIPKSNIYKYASESSPHPICNLRNSLVGSEEQSVAQCMSSRPANLLFPYEFALQMYLSRPGHDNPYVPTTLDYITLEDEYIVVMEHLDEKWSTLSNYVEKKGQLDIEEARDIVKEIVNAMISLKNHGVVHGDFHAKNVMYNTETRQVKLIDFDVSAILPGWEGGKSVPLKSLDPPSPVSGYKAGYDELQGMQKLGKLLDSIVPAEDTQLDYSSDEQAISRTMPAESDSYKSKLKEKAMSLIAALDSSNPKPMSSIEAILNDPFFG</sequence>
<keyword evidence="3" id="KW-0723">Serine/threonine-protein kinase</keyword>
<dbReference type="InterPro" id="IPR000719">
    <property type="entry name" value="Prot_kinase_dom"/>
</dbReference>
<dbReference type="Gene3D" id="3.30.200.20">
    <property type="entry name" value="Phosphorylase Kinase, domain 1"/>
    <property type="match status" value="1"/>
</dbReference>
<keyword evidence="14" id="KW-1185">Reference proteome</keyword>
<dbReference type="InterPro" id="IPR051138">
    <property type="entry name" value="PIM_Ser/Thr_kinase"/>
</dbReference>
<proteinExistence type="predicted"/>
<feature type="compositionally biased region" description="Low complexity" evidence="10">
    <location>
        <begin position="21"/>
        <end position="34"/>
    </location>
</feature>
<feature type="chain" id="PRO_5046458061" description="non-specific serine/threonine protein kinase" evidence="11">
    <location>
        <begin position="19"/>
        <end position="451"/>
    </location>
</feature>
<evidence type="ECO:0000256" key="1">
    <source>
        <dbReference type="ARBA" id="ARBA00004340"/>
    </source>
</evidence>
<feature type="domain" description="Protein kinase" evidence="12">
    <location>
        <begin position="157"/>
        <end position="450"/>
    </location>
</feature>
<dbReference type="EC" id="2.7.11.1" evidence="2"/>
<dbReference type="PANTHER" id="PTHR22984:SF25">
    <property type="entry name" value="PROTEIN KINASE DOMAIN-CONTAINING PROTEIN"/>
    <property type="match status" value="1"/>
</dbReference>
<comment type="catalytic activity">
    <reaction evidence="8">
        <text>L-threonyl-[protein] + ATP = O-phospho-L-threonyl-[protein] + ADP + H(+)</text>
        <dbReference type="Rhea" id="RHEA:46608"/>
        <dbReference type="Rhea" id="RHEA-COMP:11060"/>
        <dbReference type="Rhea" id="RHEA-COMP:11605"/>
        <dbReference type="ChEBI" id="CHEBI:15378"/>
        <dbReference type="ChEBI" id="CHEBI:30013"/>
        <dbReference type="ChEBI" id="CHEBI:30616"/>
        <dbReference type="ChEBI" id="CHEBI:61977"/>
        <dbReference type="ChEBI" id="CHEBI:456216"/>
        <dbReference type="EC" id="2.7.11.1"/>
    </reaction>
</comment>
<dbReference type="SMART" id="SM00220">
    <property type="entry name" value="S_TKc"/>
    <property type="match status" value="1"/>
</dbReference>
<evidence type="ECO:0000256" key="10">
    <source>
        <dbReference type="SAM" id="MobiDB-lite"/>
    </source>
</evidence>
<dbReference type="PROSITE" id="PS50011">
    <property type="entry name" value="PROTEIN_KINASE_DOM"/>
    <property type="match status" value="1"/>
</dbReference>
<evidence type="ECO:0000256" key="8">
    <source>
        <dbReference type="ARBA" id="ARBA00047899"/>
    </source>
</evidence>
<feature type="signal peptide" evidence="11">
    <location>
        <begin position="1"/>
        <end position="18"/>
    </location>
</feature>
<dbReference type="EMBL" id="JAFCIX010000143">
    <property type="protein sequence ID" value="KAH6597478.1"/>
    <property type="molecule type" value="Genomic_DNA"/>
</dbReference>
<name>A0ABQ8FFN6_9FUNG</name>
<keyword evidence="4" id="KW-0808">Transferase</keyword>
<reference evidence="13 14" key="1">
    <citation type="submission" date="2021-02" db="EMBL/GenBank/DDBJ databases">
        <title>Variation within the Batrachochytrium salamandrivorans European outbreak.</title>
        <authorList>
            <person name="Kelly M."/>
            <person name="Pasmans F."/>
            <person name="Shea T.P."/>
            <person name="Munoz J.F."/>
            <person name="Carranza S."/>
            <person name="Cuomo C.A."/>
            <person name="Martel A."/>
        </authorList>
    </citation>
    <scope>NUCLEOTIDE SEQUENCE [LARGE SCALE GENOMIC DNA]</scope>
    <source>
        <strain evidence="13 14">AMFP18/2</strain>
    </source>
</reference>
<protein>
    <recommendedName>
        <fullName evidence="2">non-specific serine/threonine protein kinase</fullName>
        <ecNumber evidence="2">2.7.11.1</ecNumber>
    </recommendedName>
</protein>
<evidence type="ECO:0000256" key="4">
    <source>
        <dbReference type="ARBA" id="ARBA00022679"/>
    </source>
</evidence>
<evidence type="ECO:0000256" key="5">
    <source>
        <dbReference type="ARBA" id="ARBA00022741"/>
    </source>
</evidence>
<accession>A0ABQ8FFN6</accession>
<evidence type="ECO:0000256" key="6">
    <source>
        <dbReference type="ARBA" id="ARBA00022777"/>
    </source>
</evidence>
<comment type="subcellular location">
    <subcellularLocation>
        <location evidence="1">Host cell</location>
    </subcellularLocation>
</comment>
<gene>
    <name evidence="13" type="ORF">BASA50_004395</name>
</gene>
<dbReference type="Pfam" id="PF00069">
    <property type="entry name" value="Pkinase"/>
    <property type="match status" value="1"/>
</dbReference>
<evidence type="ECO:0000256" key="11">
    <source>
        <dbReference type="SAM" id="SignalP"/>
    </source>
</evidence>
<evidence type="ECO:0000313" key="13">
    <source>
        <dbReference type="EMBL" id="KAH6597478.1"/>
    </source>
</evidence>